<gene>
    <name evidence="2" type="ORF">DM860_014664</name>
</gene>
<dbReference type="AlphaFoldDB" id="A0A328DIA6"/>
<feature type="region of interest" description="Disordered" evidence="1">
    <location>
        <begin position="1"/>
        <end position="52"/>
    </location>
</feature>
<feature type="compositionally biased region" description="Basic and acidic residues" evidence="1">
    <location>
        <begin position="14"/>
        <end position="33"/>
    </location>
</feature>
<keyword evidence="3" id="KW-1185">Reference proteome</keyword>
<proteinExistence type="predicted"/>
<evidence type="ECO:0000313" key="3">
    <source>
        <dbReference type="Proteomes" id="UP000249390"/>
    </source>
</evidence>
<organism evidence="2 3">
    <name type="scientific">Cuscuta australis</name>
    <dbReference type="NCBI Taxonomy" id="267555"/>
    <lineage>
        <taxon>Eukaryota</taxon>
        <taxon>Viridiplantae</taxon>
        <taxon>Streptophyta</taxon>
        <taxon>Embryophyta</taxon>
        <taxon>Tracheophyta</taxon>
        <taxon>Spermatophyta</taxon>
        <taxon>Magnoliopsida</taxon>
        <taxon>eudicotyledons</taxon>
        <taxon>Gunneridae</taxon>
        <taxon>Pentapetalae</taxon>
        <taxon>asterids</taxon>
        <taxon>lamiids</taxon>
        <taxon>Solanales</taxon>
        <taxon>Convolvulaceae</taxon>
        <taxon>Cuscuteae</taxon>
        <taxon>Cuscuta</taxon>
        <taxon>Cuscuta subgen. Grammica</taxon>
        <taxon>Cuscuta sect. Cleistogrammica</taxon>
    </lineage>
</organism>
<dbReference type="Proteomes" id="UP000249390">
    <property type="component" value="Unassembled WGS sequence"/>
</dbReference>
<reference evidence="2 3" key="1">
    <citation type="submission" date="2018-06" db="EMBL/GenBank/DDBJ databases">
        <title>The Genome of Cuscuta australis (Dodder) Provides Insight into the Evolution of Plant Parasitism.</title>
        <authorList>
            <person name="Liu H."/>
        </authorList>
    </citation>
    <scope>NUCLEOTIDE SEQUENCE [LARGE SCALE GENOMIC DNA]</scope>
    <source>
        <strain evidence="3">cv. Yunnan</strain>
        <tissue evidence="2">Vines</tissue>
    </source>
</reference>
<evidence type="ECO:0000256" key="1">
    <source>
        <dbReference type="SAM" id="MobiDB-lite"/>
    </source>
</evidence>
<protein>
    <submittedName>
        <fullName evidence="2">Uncharacterized protein</fullName>
    </submittedName>
</protein>
<dbReference type="EMBL" id="NQVE01000135">
    <property type="protein sequence ID" value="RAL45254.1"/>
    <property type="molecule type" value="Genomic_DNA"/>
</dbReference>
<accession>A0A328DIA6</accession>
<sequence>MPRTLQTGIPVGRELPEGNHRAAGDEGDVEGRVPRRGSGVGSERRRISKGSSTKIVLGSEGYTLRSSVCNPSMSNLCVDFTVRKQYATATRSELRSDEQSLCRFQREEESAISAIPKSLCDAPKVRNRWDSDF</sequence>
<evidence type="ECO:0000313" key="2">
    <source>
        <dbReference type="EMBL" id="RAL45254.1"/>
    </source>
</evidence>
<comment type="caution">
    <text evidence="2">The sequence shown here is derived from an EMBL/GenBank/DDBJ whole genome shotgun (WGS) entry which is preliminary data.</text>
</comment>
<name>A0A328DIA6_9ASTE</name>